<proteinExistence type="predicted"/>
<dbReference type="Pfam" id="PF00385">
    <property type="entry name" value="Chromo"/>
    <property type="match status" value="1"/>
</dbReference>
<dbReference type="PANTHER" id="PTHR24216">
    <property type="entry name" value="PAXILLIN-RELATED"/>
    <property type="match status" value="1"/>
</dbReference>
<dbReference type="PROSITE" id="PS00028">
    <property type="entry name" value="ZINC_FINGER_C2H2_1"/>
    <property type="match status" value="1"/>
</dbReference>
<feature type="domain" description="Chromo" evidence="4">
    <location>
        <begin position="10"/>
        <end position="74"/>
    </location>
</feature>
<dbReference type="InterPro" id="IPR000953">
    <property type="entry name" value="Chromo/chromo_shadow_dom"/>
</dbReference>
<accession>A0A9P6RUD5</accession>
<feature type="compositionally biased region" description="Low complexity" evidence="3">
    <location>
        <begin position="106"/>
        <end position="122"/>
    </location>
</feature>
<evidence type="ECO:0000256" key="3">
    <source>
        <dbReference type="SAM" id="MobiDB-lite"/>
    </source>
</evidence>
<evidence type="ECO:0000313" key="7">
    <source>
        <dbReference type="Proteomes" id="UP000738325"/>
    </source>
</evidence>
<evidence type="ECO:0000256" key="2">
    <source>
        <dbReference type="SAM" id="Coils"/>
    </source>
</evidence>
<evidence type="ECO:0000313" key="6">
    <source>
        <dbReference type="EMBL" id="KAG0329311.1"/>
    </source>
</evidence>
<evidence type="ECO:0000259" key="5">
    <source>
        <dbReference type="PROSITE" id="PS50157"/>
    </source>
</evidence>
<dbReference type="SMART" id="SM00298">
    <property type="entry name" value="CHROMO"/>
    <property type="match status" value="1"/>
</dbReference>
<dbReference type="PROSITE" id="PS50157">
    <property type="entry name" value="ZINC_FINGER_C2H2_2"/>
    <property type="match status" value="1"/>
</dbReference>
<keyword evidence="2" id="KW-0175">Coiled coil</keyword>
<evidence type="ECO:0000259" key="4">
    <source>
        <dbReference type="PROSITE" id="PS50013"/>
    </source>
</evidence>
<feature type="region of interest" description="Disordered" evidence="3">
    <location>
        <begin position="845"/>
        <end position="869"/>
    </location>
</feature>
<feature type="coiled-coil region" evidence="2">
    <location>
        <begin position="648"/>
        <end position="731"/>
    </location>
</feature>
<feature type="compositionally biased region" description="Basic residues" evidence="3">
    <location>
        <begin position="67"/>
        <end position="77"/>
    </location>
</feature>
<organism evidence="6 7">
    <name type="scientific">Dissophora globulifera</name>
    <dbReference type="NCBI Taxonomy" id="979702"/>
    <lineage>
        <taxon>Eukaryota</taxon>
        <taxon>Fungi</taxon>
        <taxon>Fungi incertae sedis</taxon>
        <taxon>Mucoromycota</taxon>
        <taxon>Mortierellomycotina</taxon>
        <taxon>Mortierellomycetes</taxon>
        <taxon>Mortierellales</taxon>
        <taxon>Mortierellaceae</taxon>
        <taxon>Dissophora</taxon>
    </lineage>
</organism>
<feature type="compositionally biased region" description="Polar residues" evidence="3">
    <location>
        <begin position="601"/>
        <end position="614"/>
    </location>
</feature>
<dbReference type="EMBL" id="JAAAIP010000018">
    <property type="protein sequence ID" value="KAG0329311.1"/>
    <property type="molecule type" value="Genomic_DNA"/>
</dbReference>
<protein>
    <recommendedName>
        <fullName evidence="8">Chromo domain-containing protein</fullName>
    </recommendedName>
</protein>
<evidence type="ECO:0000256" key="1">
    <source>
        <dbReference type="PROSITE-ProRule" id="PRU00042"/>
    </source>
</evidence>
<feature type="compositionally biased region" description="Gly residues" evidence="3">
    <location>
        <begin position="855"/>
        <end position="864"/>
    </location>
</feature>
<feature type="region of interest" description="Disordered" evidence="3">
    <location>
        <begin position="64"/>
        <end position="253"/>
    </location>
</feature>
<dbReference type="Gene3D" id="2.40.50.40">
    <property type="match status" value="1"/>
</dbReference>
<feature type="compositionally biased region" description="Pro residues" evidence="3">
    <location>
        <begin position="136"/>
        <end position="153"/>
    </location>
</feature>
<dbReference type="PROSITE" id="PS50013">
    <property type="entry name" value="CHROMO_2"/>
    <property type="match status" value="1"/>
</dbReference>
<dbReference type="AlphaFoldDB" id="A0A9P6RUD5"/>
<feature type="compositionally biased region" description="Basic residues" evidence="3">
    <location>
        <begin position="238"/>
        <end position="249"/>
    </location>
</feature>
<keyword evidence="1" id="KW-0479">Metal-binding</keyword>
<feature type="compositionally biased region" description="Polar residues" evidence="3">
    <location>
        <begin position="408"/>
        <end position="419"/>
    </location>
</feature>
<reference evidence="6" key="1">
    <citation type="journal article" date="2020" name="Fungal Divers.">
        <title>Resolving the Mortierellaceae phylogeny through synthesis of multi-gene phylogenetics and phylogenomics.</title>
        <authorList>
            <person name="Vandepol N."/>
            <person name="Liber J."/>
            <person name="Desiro A."/>
            <person name="Na H."/>
            <person name="Kennedy M."/>
            <person name="Barry K."/>
            <person name="Grigoriev I.V."/>
            <person name="Miller A.N."/>
            <person name="O'Donnell K."/>
            <person name="Stajich J.E."/>
            <person name="Bonito G."/>
        </authorList>
    </citation>
    <scope>NUCLEOTIDE SEQUENCE</scope>
    <source>
        <strain evidence="6">REB-010B</strain>
    </source>
</reference>
<sequence>MSEGVVQDLCLVEKILQKRADPDTGAVEYLIRWQGKDAQGRPFEDSWEPEQNVLGEELIEEYERRQAAKRSQRRRSPSRTYNNGPLPPFSSPLAAWPGAGFGEPGPSQQQPYYQHHPSSMPQHPHPNVPPYFAIPGPFPPAGTTPYRGPPYQYPPMYGHSRQPPPFPLAPGLNPDQPASDFPKPPKRKLPSGLSRSSSGSEKQPGDSNQDSGDASLQESNAEEGSKTQPDGPTVRSRDRTHRYGGRRRSNTTGTSSAIRLLNLDFDHEKAFFRAVIEKSTLVKDQNVRAEMVRFLKDPAHPAQGDFLMGSETWLIELKRQREAAGSLFLALDISKGVVKALVIPEWMLEHQRRNNPQEGLVIKDHIVVSAIMDGDLHGSGLYPAETTPPTEEPSTEAAQPSKSDGLPSISTPPSQSTNGDVVMEPTELSQGPTSVCGWRDCQQTFSSKRELSAHVQRDHLMEDATPASNESIASLPHSPSLAAATDVPMSSQPISETVLSESSSLKTVETACQSLSEQITKTKELAMAMDKQIRGSRALYSSAIMGTKENIRRLEAHLEWEKKKWNTYHNLKTRMVARESSDQPQEESLQSDSTAAEAESNGPQADPNNSTMEQDQVGKDDSKSSPQVPHQEVSKLDRPIEAQSSNSIRDIQRLLLTAKENLARLEKDNTDMYERRRAMDGDLRALEVRYKETVSQVALLKNKEGVTLDEIRDRELNIRECEATMEKEQAESRVVVGQLQSMIGALMQPGSQAVTSSLNSHPAGTVQAPLPPALSSTLKGATLSPAALAASLSASGSSDGSVTATTVVNTSIIPPSTLATTLPATLERVTSQPQDVAASALISAPRSTTGVTPRVGGGGAGGQNGPNDFIDMLTKSLPG</sequence>
<dbReference type="InterPro" id="IPR016197">
    <property type="entry name" value="Chromo-like_dom_sf"/>
</dbReference>
<gene>
    <name evidence="6" type="ORF">BGZ99_002592</name>
</gene>
<evidence type="ECO:0008006" key="8">
    <source>
        <dbReference type="Google" id="ProtNLM"/>
    </source>
</evidence>
<dbReference type="InterPro" id="IPR023780">
    <property type="entry name" value="Chromo_domain"/>
</dbReference>
<feature type="compositionally biased region" description="Polar residues" evidence="3">
    <location>
        <begin position="582"/>
        <end position="594"/>
    </location>
</feature>
<name>A0A9P6RUD5_9FUNG</name>
<dbReference type="PANTHER" id="PTHR24216:SF65">
    <property type="entry name" value="PAXILLIN-LIKE PROTEIN 1"/>
    <property type="match status" value="1"/>
</dbReference>
<keyword evidence="7" id="KW-1185">Reference proteome</keyword>
<dbReference type="SUPFAM" id="SSF54160">
    <property type="entry name" value="Chromo domain-like"/>
    <property type="match status" value="1"/>
</dbReference>
<feature type="region of interest" description="Disordered" evidence="3">
    <location>
        <begin position="575"/>
        <end position="644"/>
    </location>
</feature>
<feature type="domain" description="C2H2-type" evidence="5">
    <location>
        <begin position="434"/>
        <end position="464"/>
    </location>
</feature>
<feature type="compositionally biased region" description="Polar residues" evidence="3">
    <location>
        <begin position="205"/>
        <end position="219"/>
    </location>
</feature>
<keyword evidence="1" id="KW-0863">Zinc-finger</keyword>
<dbReference type="OrthoDB" id="433924at2759"/>
<dbReference type="GO" id="GO:0008270">
    <property type="term" value="F:zinc ion binding"/>
    <property type="evidence" value="ECO:0007669"/>
    <property type="project" value="UniProtKB-KW"/>
</dbReference>
<keyword evidence="1" id="KW-0862">Zinc</keyword>
<feature type="compositionally biased region" description="Low complexity" evidence="3">
    <location>
        <begin position="190"/>
        <end position="200"/>
    </location>
</feature>
<dbReference type="Proteomes" id="UP000738325">
    <property type="component" value="Unassembled WGS sequence"/>
</dbReference>
<feature type="region of interest" description="Disordered" evidence="3">
    <location>
        <begin position="378"/>
        <end position="435"/>
    </location>
</feature>
<comment type="caution">
    <text evidence="6">The sequence shown here is derived from an EMBL/GenBank/DDBJ whole genome shotgun (WGS) entry which is preliminary data.</text>
</comment>
<dbReference type="InterPro" id="IPR013087">
    <property type="entry name" value="Znf_C2H2_type"/>
</dbReference>